<dbReference type="Proteomes" id="UP000676967">
    <property type="component" value="Chromosome"/>
</dbReference>
<sequence length="291" mass="30144">MRKLWIVVAALSLAACGAPAPVGTAAGPRPDPSAPVLPAGWRWESYGGVEVGVPGEWGWGDRGLRLDAWCIDGPGGKPPVVARPGAGVPLIACMGAATDLAHTGTVVGFGDAASETDGITRDGDRVTVTLGKVEVIVQTPAELRERILATIHKVTVDAYGCPATHSLKTRPTDVTKLHDVTAVSVCRYRLSENDPTLLSSLRLTDDAADRAIRGIAQAPVGGGPNRPQDCAPEVAHGDEAIVLAIGSAEVLIRYAGCVDIGYHDGTAVRRVDRDSLSPFLAGPNATLAFVG</sequence>
<proteinExistence type="predicted"/>
<dbReference type="PROSITE" id="PS51257">
    <property type="entry name" value="PROKAR_LIPOPROTEIN"/>
    <property type="match status" value="1"/>
</dbReference>
<feature type="chain" id="PRO_5045470937" evidence="1">
    <location>
        <begin position="21"/>
        <end position="291"/>
    </location>
</feature>
<evidence type="ECO:0000256" key="1">
    <source>
        <dbReference type="SAM" id="SignalP"/>
    </source>
</evidence>
<keyword evidence="3" id="KW-1185">Reference proteome</keyword>
<evidence type="ECO:0000313" key="2">
    <source>
        <dbReference type="EMBL" id="BCJ39774.1"/>
    </source>
</evidence>
<dbReference type="RefSeq" id="WP_189337028.1">
    <property type="nucleotide sequence ID" value="NZ_AP023356.1"/>
</dbReference>
<keyword evidence="1" id="KW-0732">Signal</keyword>
<evidence type="ECO:0000313" key="3">
    <source>
        <dbReference type="Proteomes" id="UP000676967"/>
    </source>
</evidence>
<name>A0ABM7LKJ8_9ACTN</name>
<feature type="signal peptide" evidence="1">
    <location>
        <begin position="1"/>
        <end position="20"/>
    </location>
</feature>
<protein>
    <submittedName>
        <fullName evidence="2">Uncharacterized protein</fullName>
    </submittedName>
</protein>
<gene>
    <name evidence="2" type="ORF">Aiant_04310</name>
</gene>
<accession>A0ABM7LKJ8</accession>
<dbReference type="EMBL" id="AP023356">
    <property type="protein sequence ID" value="BCJ39774.1"/>
    <property type="molecule type" value="Genomic_DNA"/>
</dbReference>
<organism evidence="2 3">
    <name type="scientific">Actinoplanes ianthinogenes</name>
    <dbReference type="NCBI Taxonomy" id="122358"/>
    <lineage>
        <taxon>Bacteria</taxon>
        <taxon>Bacillati</taxon>
        <taxon>Actinomycetota</taxon>
        <taxon>Actinomycetes</taxon>
        <taxon>Micromonosporales</taxon>
        <taxon>Micromonosporaceae</taxon>
        <taxon>Actinoplanes</taxon>
    </lineage>
</organism>
<reference evidence="2 3" key="1">
    <citation type="submission" date="2020-08" db="EMBL/GenBank/DDBJ databases">
        <title>Whole genome shotgun sequence of Actinoplanes ianthinogenes NBRC 13996.</title>
        <authorList>
            <person name="Komaki H."/>
            <person name="Tamura T."/>
        </authorList>
    </citation>
    <scope>NUCLEOTIDE SEQUENCE [LARGE SCALE GENOMIC DNA]</scope>
    <source>
        <strain evidence="2 3">NBRC 13996</strain>
    </source>
</reference>